<evidence type="ECO:0000259" key="2">
    <source>
        <dbReference type="Pfam" id="PF12770"/>
    </source>
</evidence>
<feature type="domain" description="CHAT" evidence="2">
    <location>
        <begin position="1313"/>
        <end position="1596"/>
    </location>
</feature>
<evidence type="ECO:0000313" key="4">
    <source>
        <dbReference type="Proteomes" id="UP001631993"/>
    </source>
</evidence>
<gene>
    <name evidence="3" type="ORF">ACKI1S_26300</name>
</gene>
<dbReference type="Proteomes" id="UP001631993">
    <property type="component" value="Unassembled WGS sequence"/>
</dbReference>
<keyword evidence="4" id="KW-1185">Reference proteome</keyword>
<feature type="compositionally biased region" description="Polar residues" evidence="1">
    <location>
        <begin position="815"/>
        <end position="833"/>
    </location>
</feature>
<feature type="region of interest" description="Disordered" evidence="1">
    <location>
        <begin position="377"/>
        <end position="397"/>
    </location>
</feature>
<sequence length="1597" mass="166163">MTELHEHVVARLVAAQNSRDPAPLREPEAVSDALTLLRAATPSPEGPVDLDAVAAVFWTFWFRHLGPEDPDIRQNMTIAVGSFGFLRPRAPQDVRFPPVLEEAFDPADPALDARFAYLVSSAHGELLETPDLSDSDRGAALERTLAWSETARSLLPEEHEGFVELTLHALDIELFRFRTDADPDALAAAARHARTVCERLPGLGPDVLGPATADAAALALRTVVDASRLLGEPSLAEVERLVAAAPEGTLDAEGAEGLHFLRALHAQPSAWPGRLDLQIGAAVAEAGAREHDAGRIACAVRRLRAALGHTPAGHPAHLAVTVALSEALASLAEERDDEVAAREAVVVLDAVDAATLSDADKERLELVRALRRLTAGHDGARAGGEDDGGASLGPLLDGLRDRSARRGEAPDITLETLGIMASLSAGDTAGGSAGWSAGRSDGSHPAGVSDVSSDGISEERIARYRAALAGVPADAPQRYACVAVLAALTGLRAEELRRSGSVQAADRLTADARALAEEVTATAPPDGRVLPVLLGKGAHEAALAIAASTVITGEPDGRADPELARMVSQVSRMADVGLDDPADLDSDIAVLRELLDGLDEDDVEQRADLSAALGGALSSQAAHLGDPAPLKAAVPLLRYAREHASELSPAIDAMLARALTVVSVTSMDTEAAREAAVHLATLSGARRMTGTAGAPGAKGSTGAGEVPGAPGARATSPDDVPHAPTTGPPEPTEPPTDPALAFMTAHTELHNALQLYLFGQEPGQLDRAREAARRMRTLDGGRAQAGPPRTGTTSGTTSGTTATGSPGNGTPETGIRQNGTRETGSPETGTTQAGIPGLDTISDVYLDLLETVGPGGGPKGGVTDDLVDRCRRRYEAAVDPGTRVLTAMTLMRVLSMHALALRATQPERARSLLAEAARLVDAVAPEAPAGWADSMRPFLAMTAVGVTGGGRLPPEVPAVPEMPAVPPEAPEAPEAPEQAPPEAPAATPLSGAFEALMAPLRNRLAGIDDPASMRDPRLPALFRAHGEIGAAAGALGRPEPRIDLALSHLEAAVGVLPGITDRGSDQASAEHGLTQFEGDIRSVVELVLAAVLVRDASARLRKHTAGPREIVAAVEHDGRLPEALPGPSAARRAVTGPDVDRATELLERGRGLLLSRRMEARADLGELRSAHPELADEFERLTELLATEHEPVAPGDAERERLAKLRTSRALDGLVDRVRERPGFDGFLRPLTAERLRALAADGPVVVLNHARQLCHAVVVSERSITALTLAPEAEEVAGAARRLREAVDVINARGASRSSPAELVAAGAEVRRTLSWAWHRIVRPVLEHAGATEAVPEGGSWPRIWWVPTGAFHALPLHAAQCTRPDCDQEGCGAALDTVVSSYVPGFQTLAYARARAERRGLAADGGGGALLVAAPEEELPGVAAATRHAAGLLGAGEPLIGAAATREAVLAGLGGAAWAHFGCHAASDPAAPSGALLHLPSGESLPVLDICRARPGTARLAFLAACGTARTSERLSDEAIHITSAFLLAGFPTAVGTLWEIDSAHADHVTRDFYGRAVGGPGQGPALALHHSVRALRERIPERPHIWAAYVHAGA</sequence>
<dbReference type="RefSeq" id="WP_369279445.1">
    <property type="nucleotide sequence ID" value="NZ_JBJVMW010000022.1"/>
</dbReference>
<feature type="region of interest" description="Disordered" evidence="1">
    <location>
        <begin position="778"/>
        <end position="837"/>
    </location>
</feature>
<protein>
    <submittedName>
        <fullName evidence="3">CHAT domain-containing protein</fullName>
    </submittedName>
</protein>
<dbReference type="Pfam" id="PF12770">
    <property type="entry name" value="CHAT"/>
    <property type="match status" value="1"/>
</dbReference>
<feature type="compositionally biased region" description="Pro residues" evidence="1">
    <location>
        <begin position="726"/>
        <end position="737"/>
    </location>
</feature>
<proteinExistence type="predicted"/>
<dbReference type="InterPro" id="IPR024983">
    <property type="entry name" value="CHAT_dom"/>
</dbReference>
<evidence type="ECO:0000313" key="3">
    <source>
        <dbReference type="EMBL" id="MFM9649645.1"/>
    </source>
</evidence>
<name>A0ABW9IMB6_STRGJ</name>
<feature type="region of interest" description="Disordered" evidence="1">
    <location>
        <begin position="688"/>
        <end position="739"/>
    </location>
</feature>
<feature type="compositionally biased region" description="Low complexity" evidence="1">
    <location>
        <begin position="786"/>
        <end position="811"/>
    </location>
</feature>
<accession>A0ABW9IMB6</accession>
<reference evidence="3 4" key="1">
    <citation type="submission" date="2024-12" db="EMBL/GenBank/DDBJ databases">
        <title>Forecasting of Potato common scab and diversities of Pathogenic streptomyces spp. in china.</title>
        <authorList>
            <person name="Handique U."/>
            <person name="Wu J."/>
        </authorList>
    </citation>
    <scope>NUCLEOTIDE SEQUENCE [LARGE SCALE GENOMIC DNA]</scope>
    <source>
        <strain evidence="3 4">ZRIMU1585</strain>
    </source>
</reference>
<feature type="region of interest" description="Disordered" evidence="1">
    <location>
        <begin position="963"/>
        <end position="985"/>
    </location>
</feature>
<evidence type="ECO:0000256" key="1">
    <source>
        <dbReference type="SAM" id="MobiDB-lite"/>
    </source>
</evidence>
<organism evidence="3 4">
    <name type="scientific">Streptomyces galilaeus</name>
    <dbReference type="NCBI Taxonomy" id="33899"/>
    <lineage>
        <taxon>Bacteria</taxon>
        <taxon>Bacillati</taxon>
        <taxon>Actinomycetota</taxon>
        <taxon>Actinomycetes</taxon>
        <taxon>Kitasatosporales</taxon>
        <taxon>Streptomycetaceae</taxon>
        <taxon>Streptomyces</taxon>
    </lineage>
</organism>
<comment type="caution">
    <text evidence="3">The sequence shown here is derived from an EMBL/GenBank/DDBJ whole genome shotgun (WGS) entry which is preliminary data.</text>
</comment>
<dbReference type="EMBL" id="JBJVNE010000013">
    <property type="protein sequence ID" value="MFM9649645.1"/>
    <property type="molecule type" value="Genomic_DNA"/>
</dbReference>
<feature type="region of interest" description="Disordered" evidence="1">
    <location>
        <begin position="430"/>
        <end position="454"/>
    </location>
</feature>